<evidence type="ECO:0000256" key="9">
    <source>
        <dbReference type="ARBA" id="ARBA00022989"/>
    </source>
</evidence>
<evidence type="ECO:0000256" key="12">
    <source>
        <dbReference type="ARBA" id="ARBA00023656"/>
    </source>
</evidence>
<keyword evidence="15" id="KW-1185">Reference proteome</keyword>
<dbReference type="PROSITE" id="PS51564">
    <property type="entry name" value="SAM_ICMT"/>
    <property type="match status" value="1"/>
</dbReference>
<keyword evidence="5 13" id="KW-0489">Methyltransferase</keyword>
<dbReference type="GO" id="GO:0032259">
    <property type="term" value="P:methylation"/>
    <property type="evidence" value="ECO:0007669"/>
    <property type="project" value="UniProtKB-KW"/>
</dbReference>
<keyword evidence="13" id="KW-0256">Endoplasmic reticulum</keyword>
<dbReference type="EnsemblMetazoa" id="XM_021043206.2">
    <property type="protein sequence ID" value="XP_020898865.1"/>
    <property type="gene ID" value="LOC110237603"/>
</dbReference>
<accession>A0A913X4Q4</accession>
<evidence type="ECO:0000256" key="8">
    <source>
        <dbReference type="ARBA" id="ARBA00022692"/>
    </source>
</evidence>
<dbReference type="GeneID" id="110237603"/>
<sequence>MAVVKECKIALAAFFAYFCLSLALFNRSTFTSLSSIFSSIALAFLAWCISNFSPHADVAKRAAFLGCAFGCSLVLSFSQVSYRCFGWYMTSLSFFHFSEYIIMAIYNPKTLSIDSFLLNHSLEYKMAAVASWIEFGIEYYFFPNLKSYVFISYVGALLLIGGEITRKVAMITAQSNFTHLVQFHKKEGHVLVTTGIYSLFRHPSYVGWFYWSIGTQLTLCNPVCLFGYAVASWRFFKERIEYEEITLLNFFQYEYIDYQKKVGTGLPFIKGYLVSDEEIEKMK</sequence>
<evidence type="ECO:0000313" key="14">
    <source>
        <dbReference type="EnsemblMetazoa" id="XP_020898865.1"/>
    </source>
</evidence>
<organism evidence="14 15">
    <name type="scientific">Exaiptasia diaphana</name>
    <name type="common">Tropical sea anemone</name>
    <name type="synonym">Aiptasia pulchella</name>
    <dbReference type="NCBI Taxonomy" id="2652724"/>
    <lineage>
        <taxon>Eukaryota</taxon>
        <taxon>Metazoa</taxon>
        <taxon>Cnidaria</taxon>
        <taxon>Anthozoa</taxon>
        <taxon>Hexacorallia</taxon>
        <taxon>Actiniaria</taxon>
        <taxon>Aiptasiidae</taxon>
        <taxon>Exaiptasia</taxon>
    </lineage>
</organism>
<comment type="subcellular location">
    <subcellularLocation>
        <location evidence="13">Endoplasmic reticulum membrane</location>
        <topology evidence="13">Multi-pass membrane protein</topology>
    </subcellularLocation>
    <subcellularLocation>
        <location evidence="2">Membrane</location>
        <topology evidence="2">Multi-pass membrane protein</topology>
    </subcellularLocation>
</comment>
<feature type="transmembrane region" description="Helical" evidence="13">
    <location>
        <begin position="148"/>
        <end position="165"/>
    </location>
</feature>
<dbReference type="Gene3D" id="1.20.120.1630">
    <property type="match status" value="1"/>
</dbReference>
<keyword evidence="9 13" id="KW-1133">Transmembrane helix</keyword>
<dbReference type="GO" id="GO:0004671">
    <property type="term" value="F:protein C-terminal S-isoprenylcysteine carboxyl O-methyltransferase activity"/>
    <property type="evidence" value="ECO:0007669"/>
    <property type="project" value="UniProtKB-EC"/>
</dbReference>
<evidence type="ECO:0000256" key="1">
    <source>
        <dbReference type="ARBA" id="ARBA00001450"/>
    </source>
</evidence>
<feature type="transmembrane region" description="Helical" evidence="13">
    <location>
        <begin position="86"/>
        <end position="106"/>
    </location>
</feature>
<keyword evidence="7 13" id="KW-0949">S-adenosyl-L-methionine</keyword>
<feature type="transmembrane region" description="Helical" evidence="13">
    <location>
        <begin position="31"/>
        <end position="50"/>
    </location>
</feature>
<evidence type="ECO:0000256" key="6">
    <source>
        <dbReference type="ARBA" id="ARBA00022679"/>
    </source>
</evidence>
<name>A0A913X4Q4_EXADI</name>
<evidence type="ECO:0000256" key="7">
    <source>
        <dbReference type="ARBA" id="ARBA00022691"/>
    </source>
</evidence>
<dbReference type="OMA" id="GMVPQVW"/>
<dbReference type="Proteomes" id="UP000887567">
    <property type="component" value="Unplaced"/>
</dbReference>
<dbReference type="RefSeq" id="XP_020898865.1">
    <property type="nucleotide sequence ID" value="XM_021043206.2"/>
</dbReference>
<evidence type="ECO:0000313" key="15">
    <source>
        <dbReference type="Proteomes" id="UP000887567"/>
    </source>
</evidence>
<comment type="catalytic activity">
    <reaction evidence="1 13">
        <text>[protein]-C-terminal S-[(2E,6E)-farnesyl]-L-cysteine + S-adenosyl-L-methionine = [protein]-C-terminal S-[(2E,6E)-farnesyl]-L-cysteine methyl ester + S-adenosyl-L-homocysteine</text>
        <dbReference type="Rhea" id="RHEA:21672"/>
        <dbReference type="Rhea" id="RHEA-COMP:12125"/>
        <dbReference type="Rhea" id="RHEA-COMP:12126"/>
        <dbReference type="ChEBI" id="CHEBI:57856"/>
        <dbReference type="ChEBI" id="CHEBI:59789"/>
        <dbReference type="ChEBI" id="CHEBI:90510"/>
        <dbReference type="ChEBI" id="CHEBI:90511"/>
        <dbReference type="EC" id="2.1.1.100"/>
    </reaction>
</comment>
<dbReference type="InterPro" id="IPR025770">
    <property type="entry name" value="PPMT_MeTrfase"/>
</dbReference>
<keyword evidence="6" id="KW-0808">Transferase</keyword>
<evidence type="ECO:0000256" key="10">
    <source>
        <dbReference type="ARBA" id="ARBA00023136"/>
    </source>
</evidence>
<evidence type="ECO:0000256" key="5">
    <source>
        <dbReference type="ARBA" id="ARBA00022603"/>
    </source>
</evidence>
<comment type="function">
    <text evidence="11">Catalyzes the post-translational methylation of isoprenylated C-terminal cysteine residues.</text>
</comment>
<dbReference type="Pfam" id="PF04140">
    <property type="entry name" value="ICMT"/>
    <property type="match status" value="1"/>
</dbReference>
<evidence type="ECO:0000256" key="2">
    <source>
        <dbReference type="ARBA" id="ARBA00004141"/>
    </source>
</evidence>
<keyword evidence="10 13" id="KW-0472">Membrane</keyword>
<protein>
    <recommendedName>
        <fullName evidence="12 13">Protein-S-isoprenylcysteine O-methyltransferase</fullName>
        <ecNumber evidence="4 13">2.1.1.100</ecNumber>
    </recommendedName>
</protein>
<comment type="similarity">
    <text evidence="3 13">Belongs to the class VI-like SAM-binding methyltransferase superfamily. Isoprenylcysteine carboxyl methyltransferase family.</text>
</comment>
<dbReference type="PANTHER" id="PTHR12714:SF9">
    <property type="entry name" value="PROTEIN-S-ISOPRENYLCYSTEINE O-METHYLTRANSFERASE"/>
    <property type="match status" value="1"/>
</dbReference>
<dbReference type="PANTHER" id="PTHR12714">
    <property type="entry name" value="PROTEIN-S ISOPRENYLCYSTEINE O-METHYLTRANSFERASE"/>
    <property type="match status" value="1"/>
</dbReference>
<dbReference type="KEGG" id="epa:110237603"/>
<dbReference type="GO" id="GO:0005789">
    <property type="term" value="C:endoplasmic reticulum membrane"/>
    <property type="evidence" value="ECO:0007669"/>
    <property type="project" value="UniProtKB-SubCell"/>
</dbReference>
<proteinExistence type="inferred from homology"/>
<evidence type="ECO:0000256" key="13">
    <source>
        <dbReference type="RuleBase" id="RU362022"/>
    </source>
</evidence>
<dbReference type="OrthoDB" id="422086at2759"/>
<keyword evidence="8 13" id="KW-0812">Transmembrane</keyword>
<evidence type="ECO:0000256" key="11">
    <source>
        <dbReference type="ARBA" id="ARBA00023572"/>
    </source>
</evidence>
<feature type="transmembrane region" description="Helical" evidence="13">
    <location>
        <begin position="7"/>
        <end position="25"/>
    </location>
</feature>
<dbReference type="InterPro" id="IPR007269">
    <property type="entry name" value="ICMT_MeTrfase"/>
</dbReference>
<dbReference type="AlphaFoldDB" id="A0A913X4Q4"/>
<dbReference type="EC" id="2.1.1.100" evidence="4 13"/>
<evidence type="ECO:0000256" key="3">
    <source>
        <dbReference type="ARBA" id="ARBA00009140"/>
    </source>
</evidence>
<reference evidence="14" key="1">
    <citation type="submission" date="2022-11" db="UniProtKB">
        <authorList>
            <consortium name="EnsemblMetazoa"/>
        </authorList>
    </citation>
    <scope>IDENTIFICATION</scope>
</reference>
<evidence type="ECO:0000256" key="4">
    <source>
        <dbReference type="ARBA" id="ARBA00012151"/>
    </source>
</evidence>